<evidence type="ECO:0000259" key="5">
    <source>
        <dbReference type="PROSITE" id="PS51063"/>
    </source>
</evidence>
<dbReference type="CDD" id="cd00038">
    <property type="entry name" value="CAP_ED"/>
    <property type="match status" value="1"/>
</dbReference>
<keyword evidence="6" id="KW-0808">Transferase</keyword>
<dbReference type="Gene3D" id="2.60.120.10">
    <property type="entry name" value="Jelly Rolls"/>
    <property type="match status" value="1"/>
</dbReference>
<evidence type="ECO:0000313" key="7">
    <source>
        <dbReference type="Proteomes" id="UP000219612"/>
    </source>
</evidence>
<proteinExistence type="predicted"/>
<evidence type="ECO:0000256" key="1">
    <source>
        <dbReference type="ARBA" id="ARBA00023015"/>
    </source>
</evidence>
<organism evidence="6 7">
    <name type="scientific">Paractinoplanes atraurantiacus</name>
    <dbReference type="NCBI Taxonomy" id="1036182"/>
    <lineage>
        <taxon>Bacteria</taxon>
        <taxon>Bacillati</taxon>
        <taxon>Actinomycetota</taxon>
        <taxon>Actinomycetes</taxon>
        <taxon>Micromonosporales</taxon>
        <taxon>Micromonosporaceae</taxon>
        <taxon>Paractinoplanes</taxon>
    </lineage>
</organism>
<dbReference type="Proteomes" id="UP000219612">
    <property type="component" value="Unassembled WGS sequence"/>
</dbReference>
<evidence type="ECO:0000313" key="6">
    <source>
        <dbReference type="EMBL" id="SNY24399.1"/>
    </source>
</evidence>
<dbReference type="Pfam" id="PF00027">
    <property type="entry name" value="cNMP_binding"/>
    <property type="match status" value="1"/>
</dbReference>
<dbReference type="SUPFAM" id="SSF46785">
    <property type="entry name" value="Winged helix' DNA-binding domain"/>
    <property type="match status" value="1"/>
</dbReference>
<name>A0A285GLF1_9ACTN</name>
<evidence type="ECO:0000256" key="3">
    <source>
        <dbReference type="ARBA" id="ARBA00023163"/>
    </source>
</evidence>
<dbReference type="PROSITE" id="PS51063">
    <property type="entry name" value="HTH_CRP_2"/>
    <property type="match status" value="1"/>
</dbReference>
<keyword evidence="2" id="KW-0238">DNA-binding</keyword>
<feature type="domain" description="HTH crp-type" evidence="5">
    <location>
        <begin position="125"/>
        <end position="198"/>
    </location>
</feature>
<gene>
    <name evidence="6" type="ORF">SAMN05421748_102183</name>
</gene>
<dbReference type="GO" id="GO:0005829">
    <property type="term" value="C:cytosol"/>
    <property type="evidence" value="ECO:0007669"/>
    <property type="project" value="TreeGrafter"/>
</dbReference>
<reference evidence="6 7" key="1">
    <citation type="submission" date="2017-09" db="EMBL/GenBank/DDBJ databases">
        <authorList>
            <person name="Ehlers B."/>
            <person name="Leendertz F.H."/>
        </authorList>
    </citation>
    <scope>NUCLEOTIDE SEQUENCE [LARGE SCALE GENOMIC DNA]</scope>
    <source>
        <strain evidence="6 7">CGMCC 4.6857</strain>
    </source>
</reference>
<sequence>MLSGRLEQYTQIRFPKNAHVYNCGARDDYIYLVESGQVKTVTYSRDGKKCLLSIYAAGDVFGELCLLSAGRVETATTMRTAMLRRIPLASFRAALGDQELLDTFLRYLTLRLAEQQQIITNLVTMDSERRLAAALLILANKLGKRQARGIRIEQRITQEELSGMVGTTRSRVGYFLKRFCEAGLVYRTPDSFLVVVERNVVNYLEATL</sequence>
<accession>A0A285GLF1</accession>
<keyword evidence="1" id="KW-0805">Transcription regulation</keyword>
<dbReference type="PROSITE" id="PS50042">
    <property type="entry name" value="CNMP_BINDING_3"/>
    <property type="match status" value="1"/>
</dbReference>
<keyword evidence="6" id="KW-0418">Kinase</keyword>
<dbReference type="SUPFAM" id="SSF51206">
    <property type="entry name" value="cAMP-binding domain-like"/>
    <property type="match status" value="1"/>
</dbReference>
<protein>
    <submittedName>
        <fullName evidence="6">cAMP-binding domain of CRP or a regulatory subunit of cAMP-dependent protein kinases</fullName>
    </submittedName>
</protein>
<evidence type="ECO:0000259" key="4">
    <source>
        <dbReference type="PROSITE" id="PS50042"/>
    </source>
</evidence>
<dbReference type="InterPro" id="IPR036390">
    <property type="entry name" value="WH_DNA-bd_sf"/>
</dbReference>
<dbReference type="InterPro" id="IPR000595">
    <property type="entry name" value="cNMP-bd_dom"/>
</dbReference>
<feature type="domain" description="Cyclic nucleotide-binding" evidence="4">
    <location>
        <begin position="1"/>
        <end position="76"/>
    </location>
</feature>
<dbReference type="GO" id="GO:0003677">
    <property type="term" value="F:DNA binding"/>
    <property type="evidence" value="ECO:0007669"/>
    <property type="project" value="UniProtKB-KW"/>
</dbReference>
<dbReference type="InterPro" id="IPR050397">
    <property type="entry name" value="Env_Response_Regulators"/>
</dbReference>
<dbReference type="GO" id="GO:0016301">
    <property type="term" value="F:kinase activity"/>
    <property type="evidence" value="ECO:0007669"/>
    <property type="project" value="UniProtKB-KW"/>
</dbReference>
<keyword evidence="3" id="KW-0804">Transcription</keyword>
<dbReference type="EMBL" id="OBDY01000002">
    <property type="protein sequence ID" value="SNY24399.1"/>
    <property type="molecule type" value="Genomic_DNA"/>
</dbReference>
<dbReference type="GO" id="GO:0003700">
    <property type="term" value="F:DNA-binding transcription factor activity"/>
    <property type="evidence" value="ECO:0007669"/>
    <property type="project" value="TreeGrafter"/>
</dbReference>
<evidence type="ECO:0000256" key="2">
    <source>
        <dbReference type="ARBA" id="ARBA00023125"/>
    </source>
</evidence>
<keyword evidence="7" id="KW-1185">Reference proteome</keyword>
<dbReference type="InterPro" id="IPR018490">
    <property type="entry name" value="cNMP-bd_dom_sf"/>
</dbReference>
<dbReference type="AlphaFoldDB" id="A0A285GLF1"/>
<dbReference type="RefSeq" id="WP_097318949.1">
    <property type="nucleotide sequence ID" value="NZ_OBDY01000002.1"/>
</dbReference>
<dbReference type="OrthoDB" id="3525895at2"/>
<dbReference type="PANTHER" id="PTHR24567">
    <property type="entry name" value="CRP FAMILY TRANSCRIPTIONAL REGULATORY PROTEIN"/>
    <property type="match status" value="1"/>
</dbReference>
<dbReference type="Pfam" id="PF13545">
    <property type="entry name" value="HTH_Crp_2"/>
    <property type="match status" value="1"/>
</dbReference>
<dbReference type="SMART" id="SM00100">
    <property type="entry name" value="cNMP"/>
    <property type="match status" value="1"/>
</dbReference>
<dbReference type="PANTHER" id="PTHR24567:SF74">
    <property type="entry name" value="HTH-TYPE TRANSCRIPTIONAL REGULATOR ARCR"/>
    <property type="match status" value="1"/>
</dbReference>
<dbReference type="InterPro" id="IPR014710">
    <property type="entry name" value="RmlC-like_jellyroll"/>
</dbReference>
<dbReference type="InterPro" id="IPR012318">
    <property type="entry name" value="HTH_CRP"/>
</dbReference>